<dbReference type="InterPro" id="IPR000834">
    <property type="entry name" value="Peptidase_M14"/>
</dbReference>
<evidence type="ECO:0000256" key="3">
    <source>
        <dbReference type="ARBA" id="ARBA00022645"/>
    </source>
</evidence>
<keyword evidence="4" id="KW-0645">Protease</keyword>
<dbReference type="PANTHER" id="PTHR11705:SF143">
    <property type="entry name" value="SLL0236 PROTEIN"/>
    <property type="match status" value="1"/>
</dbReference>
<dbReference type="GO" id="GO:0006508">
    <property type="term" value="P:proteolysis"/>
    <property type="evidence" value="ECO:0007669"/>
    <property type="project" value="UniProtKB-KW"/>
</dbReference>
<proteinExistence type="inferred from homology"/>
<dbReference type="FunFam" id="3.40.630.10:FF:000084">
    <property type="entry name" value="Carboxypeptidase B2"/>
    <property type="match status" value="1"/>
</dbReference>
<gene>
    <name evidence="12" type="ORF">HK099_002870</name>
</gene>
<dbReference type="SUPFAM" id="SSF53187">
    <property type="entry name" value="Zn-dependent exopeptidases"/>
    <property type="match status" value="1"/>
</dbReference>
<reference evidence="12" key="1">
    <citation type="submission" date="2020-05" db="EMBL/GenBank/DDBJ databases">
        <title>Phylogenomic resolution of chytrid fungi.</title>
        <authorList>
            <person name="Stajich J.E."/>
            <person name="Amses K."/>
            <person name="Simmons R."/>
            <person name="Seto K."/>
            <person name="Myers J."/>
            <person name="Bonds A."/>
            <person name="Quandt C.A."/>
            <person name="Barry K."/>
            <person name="Liu P."/>
            <person name="Grigoriev I."/>
            <person name="Longcore J.E."/>
            <person name="James T.Y."/>
        </authorList>
    </citation>
    <scope>NUCLEOTIDE SEQUENCE</scope>
    <source>
        <strain evidence="12">JEL0476</strain>
    </source>
</reference>
<evidence type="ECO:0000256" key="1">
    <source>
        <dbReference type="ARBA" id="ARBA00001947"/>
    </source>
</evidence>
<evidence type="ECO:0000256" key="9">
    <source>
        <dbReference type="ARBA" id="ARBA00023049"/>
    </source>
</evidence>
<dbReference type="GO" id="GO:0004181">
    <property type="term" value="F:metallocarboxypeptidase activity"/>
    <property type="evidence" value="ECO:0007669"/>
    <property type="project" value="InterPro"/>
</dbReference>
<evidence type="ECO:0000256" key="2">
    <source>
        <dbReference type="ARBA" id="ARBA00005988"/>
    </source>
</evidence>
<evidence type="ECO:0000256" key="5">
    <source>
        <dbReference type="ARBA" id="ARBA00022723"/>
    </source>
</evidence>
<evidence type="ECO:0000256" key="7">
    <source>
        <dbReference type="ARBA" id="ARBA00022801"/>
    </source>
</evidence>
<sequence length="409" mass="45611">MMLLSLTLFAVAAALPATTKQKGQVLKCFVETEEQANTYAKLEVDTWTHHVSVGKNLQVLVKNEQEKSAVEKIFGTCSVEIPDVSSYIEETRDWMNLDDSASSRVVADDTEFFKAYQKYEAIISKLQSWASSNPELVTYSVIGKSVEGRDIPVLKMTNSNVSDSSKKAIFFNAGIHAREWLAYSTNLYLISKLLSESGTNPTVQSWLKTTQNPDGYSWTYNPGGYRFWRKNRRVNRDGSIGVDLNRNFDEHWGQFGTSSSPSSDVYHGTSPFSEPETRSVSDFILSIPNKIAGIDIHTMDQSILRSWGWTKTNSKNENILKKLGDGMAAEIKNNSGFVYRSEKSASLLASGCEDDWMTAKALINGWTLELRGPSFNVPPSNIVPAGEEIFAAITYFINFNLNNVIPPNV</sequence>
<comment type="similarity">
    <text evidence="2 10">Belongs to the peptidase M14 family.</text>
</comment>
<dbReference type="AlphaFoldDB" id="A0AAD5XZJ2"/>
<keyword evidence="8" id="KW-0862">Zinc</keyword>
<dbReference type="SMART" id="SM00631">
    <property type="entry name" value="Zn_pept"/>
    <property type="match status" value="1"/>
</dbReference>
<evidence type="ECO:0000256" key="4">
    <source>
        <dbReference type="ARBA" id="ARBA00022670"/>
    </source>
</evidence>
<keyword evidence="3" id="KW-0121">Carboxypeptidase</keyword>
<dbReference type="PROSITE" id="PS00132">
    <property type="entry name" value="CARBOXYPEPT_ZN_1"/>
    <property type="match status" value="1"/>
</dbReference>
<keyword evidence="7" id="KW-0378">Hydrolase</keyword>
<organism evidence="12 13">
    <name type="scientific">Clydaea vesicula</name>
    <dbReference type="NCBI Taxonomy" id="447962"/>
    <lineage>
        <taxon>Eukaryota</taxon>
        <taxon>Fungi</taxon>
        <taxon>Fungi incertae sedis</taxon>
        <taxon>Chytridiomycota</taxon>
        <taxon>Chytridiomycota incertae sedis</taxon>
        <taxon>Chytridiomycetes</taxon>
        <taxon>Lobulomycetales</taxon>
        <taxon>Lobulomycetaceae</taxon>
        <taxon>Clydaea</taxon>
    </lineage>
</organism>
<dbReference type="SUPFAM" id="SSF54897">
    <property type="entry name" value="Protease propeptides/inhibitors"/>
    <property type="match status" value="1"/>
</dbReference>
<protein>
    <recommendedName>
        <fullName evidence="11">Peptidase M14 domain-containing protein</fullName>
    </recommendedName>
</protein>
<dbReference type="Proteomes" id="UP001211065">
    <property type="component" value="Unassembled WGS sequence"/>
</dbReference>
<dbReference type="EMBL" id="JADGJW010000002">
    <property type="protein sequence ID" value="KAJ3228365.1"/>
    <property type="molecule type" value="Genomic_DNA"/>
</dbReference>
<comment type="caution">
    <text evidence="12">The sequence shown here is derived from an EMBL/GenBank/DDBJ whole genome shotgun (WGS) entry which is preliminary data.</text>
</comment>
<dbReference type="Pfam" id="PF00246">
    <property type="entry name" value="Peptidase_M14"/>
    <property type="match status" value="1"/>
</dbReference>
<name>A0AAD5XZJ2_9FUNG</name>
<dbReference type="PROSITE" id="PS52035">
    <property type="entry name" value="PEPTIDASE_M14"/>
    <property type="match status" value="1"/>
</dbReference>
<keyword evidence="5" id="KW-0479">Metal-binding</keyword>
<evidence type="ECO:0000259" key="11">
    <source>
        <dbReference type="PROSITE" id="PS52035"/>
    </source>
</evidence>
<evidence type="ECO:0000256" key="8">
    <source>
        <dbReference type="ARBA" id="ARBA00022833"/>
    </source>
</evidence>
<dbReference type="Gene3D" id="3.40.630.10">
    <property type="entry name" value="Zn peptidases"/>
    <property type="match status" value="1"/>
</dbReference>
<evidence type="ECO:0000256" key="6">
    <source>
        <dbReference type="ARBA" id="ARBA00022729"/>
    </source>
</evidence>
<dbReference type="PANTHER" id="PTHR11705">
    <property type="entry name" value="PROTEASE FAMILY M14 CARBOXYPEPTIDASE A,B"/>
    <property type="match status" value="1"/>
</dbReference>
<feature type="active site" description="Proton donor/acceptor" evidence="10">
    <location>
        <position position="369"/>
    </location>
</feature>
<evidence type="ECO:0000256" key="10">
    <source>
        <dbReference type="PROSITE-ProRule" id="PRU01379"/>
    </source>
</evidence>
<keyword evidence="9" id="KW-0482">Metalloprotease</keyword>
<dbReference type="GO" id="GO:0008270">
    <property type="term" value="F:zinc ion binding"/>
    <property type="evidence" value="ECO:0007669"/>
    <property type="project" value="InterPro"/>
</dbReference>
<evidence type="ECO:0000313" key="13">
    <source>
        <dbReference type="Proteomes" id="UP001211065"/>
    </source>
</evidence>
<evidence type="ECO:0000313" key="12">
    <source>
        <dbReference type="EMBL" id="KAJ3228365.1"/>
    </source>
</evidence>
<accession>A0AAD5XZJ2</accession>
<dbReference type="GO" id="GO:0005615">
    <property type="term" value="C:extracellular space"/>
    <property type="evidence" value="ECO:0007669"/>
    <property type="project" value="TreeGrafter"/>
</dbReference>
<feature type="domain" description="Peptidase M14" evidence="11">
    <location>
        <begin position="115"/>
        <end position="400"/>
    </location>
</feature>
<dbReference type="InterPro" id="IPR057246">
    <property type="entry name" value="CARBOXYPEPT_ZN_1"/>
</dbReference>
<keyword evidence="13" id="KW-1185">Reference proteome</keyword>
<dbReference type="PRINTS" id="PR00765">
    <property type="entry name" value="CRBOXYPTASEA"/>
</dbReference>
<comment type="cofactor">
    <cofactor evidence="1">
        <name>Zn(2+)</name>
        <dbReference type="ChEBI" id="CHEBI:29105"/>
    </cofactor>
</comment>
<keyword evidence="6" id="KW-0732">Signal</keyword>